<dbReference type="Pfam" id="PF00012">
    <property type="entry name" value="HSP70"/>
    <property type="match status" value="1"/>
</dbReference>
<dbReference type="InterPro" id="IPR013126">
    <property type="entry name" value="Hsp_70_fam"/>
</dbReference>
<dbReference type="InterPro" id="IPR043129">
    <property type="entry name" value="ATPase_NBD"/>
</dbReference>
<dbReference type="Proteomes" id="UP001500620">
    <property type="component" value="Unassembled WGS sequence"/>
</dbReference>
<dbReference type="RefSeq" id="WP_345134297.1">
    <property type="nucleotide sequence ID" value="NZ_BAABAT010000027.1"/>
</dbReference>
<dbReference type="InterPro" id="IPR004753">
    <property type="entry name" value="MreB"/>
</dbReference>
<accession>A0ABP8DJH0</accession>
<evidence type="ECO:0000256" key="3">
    <source>
        <dbReference type="ARBA" id="ARBA00023186"/>
    </source>
</evidence>
<evidence type="ECO:0000313" key="5">
    <source>
        <dbReference type="Proteomes" id="UP001500620"/>
    </source>
</evidence>
<reference evidence="5" key="1">
    <citation type="journal article" date="2019" name="Int. J. Syst. Evol. Microbiol.">
        <title>The Global Catalogue of Microorganisms (GCM) 10K type strain sequencing project: providing services to taxonomists for standard genome sequencing and annotation.</title>
        <authorList>
            <consortium name="The Broad Institute Genomics Platform"/>
            <consortium name="The Broad Institute Genome Sequencing Center for Infectious Disease"/>
            <person name="Wu L."/>
            <person name="Ma J."/>
        </authorList>
    </citation>
    <scope>NUCLEOTIDE SEQUENCE [LARGE SCALE GENOMIC DNA]</scope>
    <source>
        <strain evidence="5">JCM 17441</strain>
    </source>
</reference>
<dbReference type="Gene3D" id="3.90.640.10">
    <property type="entry name" value="Actin, Chain A, domain 4"/>
    <property type="match status" value="1"/>
</dbReference>
<dbReference type="PRINTS" id="PR01652">
    <property type="entry name" value="SHAPEPROTEIN"/>
</dbReference>
<organism evidence="4 5">
    <name type="scientific">Dactylosporangium darangshiense</name>
    <dbReference type="NCBI Taxonomy" id="579108"/>
    <lineage>
        <taxon>Bacteria</taxon>
        <taxon>Bacillati</taxon>
        <taxon>Actinomycetota</taxon>
        <taxon>Actinomycetes</taxon>
        <taxon>Micromonosporales</taxon>
        <taxon>Micromonosporaceae</taxon>
        <taxon>Dactylosporangium</taxon>
    </lineage>
</organism>
<name>A0ABP8DJH0_9ACTN</name>
<keyword evidence="3" id="KW-0143">Chaperone</keyword>
<evidence type="ECO:0000313" key="4">
    <source>
        <dbReference type="EMBL" id="GAA4257304.1"/>
    </source>
</evidence>
<comment type="caution">
    <text evidence="4">The sequence shown here is derived from an EMBL/GenBank/DDBJ whole genome shotgun (WGS) entry which is preliminary data.</text>
</comment>
<sequence length="357" mass="37209">MPYALGVDIGESFTSAAVCRRDGSAWTGPLTVRLGARSPSAASLIELSPTGALHTGDGVRADEAAGTGRILRGFVRRIGDDVPMVVDGRSYRPQDLLAALVRLVVDRLREQEGEACEQVALTHPAGWGPHRLGALFEALREIGLDDVVLLPGPAAAAEACAASAALLAGCDLGGSACTTFLVRRPARGPVEVLAHEEHAVGGADLDDALVAHVRAAIGRAVSEPPPDADSGPVAVLLRRDCTGARERLSEQDEAEVPLPWWAPDAGRALPVTRAELSAMARPILRGTVESLVRLVEEGEQEPAAVLLVGGAAATPLVAEMITERLALPILRDDEPQSTAARGAALVARRASMHRVGS</sequence>
<dbReference type="EMBL" id="BAABAT010000027">
    <property type="protein sequence ID" value="GAA4257304.1"/>
    <property type="molecule type" value="Genomic_DNA"/>
</dbReference>
<evidence type="ECO:0000256" key="1">
    <source>
        <dbReference type="ARBA" id="ARBA00022741"/>
    </source>
</evidence>
<evidence type="ECO:0008006" key="6">
    <source>
        <dbReference type="Google" id="ProtNLM"/>
    </source>
</evidence>
<dbReference type="PANTHER" id="PTHR42749">
    <property type="entry name" value="CELL SHAPE-DETERMINING PROTEIN MREB"/>
    <property type="match status" value="1"/>
</dbReference>
<keyword evidence="2" id="KW-0067">ATP-binding</keyword>
<keyword evidence="5" id="KW-1185">Reference proteome</keyword>
<proteinExistence type="predicted"/>
<dbReference type="PANTHER" id="PTHR42749:SF1">
    <property type="entry name" value="CELL SHAPE-DETERMINING PROTEIN MREB"/>
    <property type="match status" value="1"/>
</dbReference>
<gene>
    <name evidence="4" type="ORF">GCM10022255_073550</name>
</gene>
<dbReference type="SUPFAM" id="SSF53067">
    <property type="entry name" value="Actin-like ATPase domain"/>
    <property type="match status" value="2"/>
</dbReference>
<keyword evidence="1" id="KW-0547">Nucleotide-binding</keyword>
<evidence type="ECO:0000256" key="2">
    <source>
        <dbReference type="ARBA" id="ARBA00022840"/>
    </source>
</evidence>
<protein>
    <recommendedName>
        <fullName evidence="6">Hsp70 family protein</fullName>
    </recommendedName>
</protein>
<dbReference type="Gene3D" id="3.30.420.40">
    <property type="match status" value="2"/>
</dbReference>